<keyword evidence="5 6" id="KW-0472">Membrane</keyword>
<dbReference type="Pfam" id="PF03788">
    <property type="entry name" value="LrgA"/>
    <property type="match status" value="1"/>
</dbReference>
<dbReference type="AlphaFoldDB" id="A0A9D2P7Z8"/>
<evidence type="ECO:0000256" key="6">
    <source>
        <dbReference type="SAM" id="Phobius"/>
    </source>
</evidence>
<protein>
    <submittedName>
        <fullName evidence="7">CidA/LrgA family protein</fullName>
    </submittedName>
</protein>
<comment type="subcellular location">
    <subcellularLocation>
        <location evidence="1">Cell membrane</location>
        <topology evidence="1">Multi-pass membrane protein</topology>
    </subcellularLocation>
</comment>
<feature type="transmembrane region" description="Helical" evidence="6">
    <location>
        <begin position="84"/>
        <end position="106"/>
    </location>
</feature>
<feature type="transmembrane region" description="Helical" evidence="6">
    <location>
        <begin position="20"/>
        <end position="40"/>
    </location>
</feature>
<evidence type="ECO:0000256" key="2">
    <source>
        <dbReference type="ARBA" id="ARBA00022475"/>
    </source>
</evidence>
<evidence type="ECO:0000256" key="1">
    <source>
        <dbReference type="ARBA" id="ARBA00004651"/>
    </source>
</evidence>
<dbReference type="Proteomes" id="UP000823906">
    <property type="component" value="Unassembled WGS sequence"/>
</dbReference>
<reference evidence="7" key="1">
    <citation type="journal article" date="2021" name="PeerJ">
        <title>Extensive microbial diversity within the chicken gut microbiome revealed by metagenomics and culture.</title>
        <authorList>
            <person name="Gilroy R."/>
            <person name="Ravi A."/>
            <person name="Getino M."/>
            <person name="Pursley I."/>
            <person name="Horton D.L."/>
            <person name="Alikhan N.F."/>
            <person name="Baker D."/>
            <person name="Gharbi K."/>
            <person name="Hall N."/>
            <person name="Watson M."/>
            <person name="Adriaenssens E.M."/>
            <person name="Foster-Nyarko E."/>
            <person name="Jarju S."/>
            <person name="Secka A."/>
            <person name="Antonio M."/>
            <person name="Oren A."/>
            <person name="Chaudhuri R.R."/>
            <person name="La Ragione R."/>
            <person name="Hildebrand F."/>
            <person name="Pallen M.J."/>
        </authorList>
    </citation>
    <scope>NUCLEOTIDE SEQUENCE</scope>
    <source>
        <strain evidence="7">ChiSjej5B23-2810</strain>
    </source>
</reference>
<sequence length="121" mass="12969">MRYLQQFLWITGFTLAGEALHAALPLPIPAAVWGLALLFLALESGRLPLDSVAGCGQFLLGLMPLLFIAPAVGLVDVWPMLAPVWPAVLGIIVLSTVVVFAVTGLVTQAMLGRRKKEEPHD</sequence>
<dbReference type="PANTHER" id="PTHR33931">
    <property type="entry name" value="HOLIN-LIKE PROTEIN CIDA-RELATED"/>
    <property type="match status" value="1"/>
</dbReference>
<keyword evidence="3 6" id="KW-0812">Transmembrane</keyword>
<accession>A0A9D2P7Z8</accession>
<dbReference type="GO" id="GO:0005886">
    <property type="term" value="C:plasma membrane"/>
    <property type="evidence" value="ECO:0007669"/>
    <property type="project" value="UniProtKB-SubCell"/>
</dbReference>
<evidence type="ECO:0000256" key="5">
    <source>
        <dbReference type="ARBA" id="ARBA00023136"/>
    </source>
</evidence>
<dbReference type="EMBL" id="DWWN01000031">
    <property type="protein sequence ID" value="HJC45259.1"/>
    <property type="molecule type" value="Genomic_DNA"/>
</dbReference>
<keyword evidence="4 6" id="KW-1133">Transmembrane helix</keyword>
<dbReference type="PANTHER" id="PTHR33931:SF2">
    <property type="entry name" value="HOLIN-LIKE PROTEIN CIDA"/>
    <property type="match status" value="1"/>
</dbReference>
<feature type="transmembrane region" description="Helical" evidence="6">
    <location>
        <begin position="52"/>
        <end position="72"/>
    </location>
</feature>
<evidence type="ECO:0000313" key="8">
    <source>
        <dbReference type="Proteomes" id="UP000823906"/>
    </source>
</evidence>
<evidence type="ECO:0000256" key="4">
    <source>
        <dbReference type="ARBA" id="ARBA00022989"/>
    </source>
</evidence>
<dbReference type="InterPro" id="IPR005538">
    <property type="entry name" value="LrgA/CidA"/>
</dbReference>
<organism evidence="7 8">
    <name type="scientific">Candidatus Faecalibacterium faecigallinarum</name>
    <dbReference type="NCBI Taxonomy" id="2838577"/>
    <lineage>
        <taxon>Bacteria</taxon>
        <taxon>Bacillati</taxon>
        <taxon>Bacillota</taxon>
        <taxon>Clostridia</taxon>
        <taxon>Eubacteriales</taxon>
        <taxon>Oscillospiraceae</taxon>
        <taxon>Faecalibacterium</taxon>
    </lineage>
</organism>
<evidence type="ECO:0000313" key="7">
    <source>
        <dbReference type="EMBL" id="HJC45259.1"/>
    </source>
</evidence>
<keyword evidence="2" id="KW-1003">Cell membrane</keyword>
<reference evidence="7" key="2">
    <citation type="submission" date="2021-04" db="EMBL/GenBank/DDBJ databases">
        <authorList>
            <person name="Gilroy R."/>
        </authorList>
    </citation>
    <scope>NUCLEOTIDE SEQUENCE</scope>
    <source>
        <strain evidence="7">ChiSjej5B23-2810</strain>
    </source>
</reference>
<gene>
    <name evidence="7" type="ORF">H9703_03860</name>
</gene>
<name>A0A9D2P7Z8_9FIRM</name>
<evidence type="ECO:0000256" key="3">
    <source>
        <dbReference type="ARBA" id="ARBA00022692"/>
    </source>
</evidence>
<comment type="caution">
    <text evidence="7">The sequence shown here is derived from an EMBL/GenBank/DDBJ whole genome shotgun (WGS) entry which is preliminary data.</text>
</comment>
<proteinExistence type="predicted"/>